<evidence type="ECO:0000313" key="10">
    <source>
        <dbReference type="EMBL" id="KAJ5443908.1"/>
    </source>
</evidence>
<evidence type="ECO:0000313" key="11">
    <source>
        <dbReference type="Proteomes" id="UP001213681"/>
    </source>
</evidence>
<keyword evidence="5" id="KW-0479">Metal-binding</keyword>
<gene>
    <name evidence="10" type="ORF">N7458_007780</name>
</gene>
<name>A0AAD6G172_9EURO</name>
<accession>A0AAD6G172</accession>
<proteinExistence type="inferred from homology"/>
<evidence type="ECO:0000256" key="7">
    <source>
        <dbReference type="ARBA" id="ARBA00022833"/>
    </source>
</evidence>
<feature type="domain" description="Prenyltransferase alpha-alpha toroid" evidence="9">
    <location>
        <begin position="221"/>
        <end position="409"/>
    </location>
</feature>
<dbReference type="EMBL" id="JAPVEA010000007">
    <property type="protein sequence ID" value="KAJ5443908.1"/>
    <property type="molecule type" value="Genomic_DNA"/>
</dbReference>
<evidence type="ECO:0000256" key="5">
    <source>
        <dbReference type="ARBA" id="ARBA00022723"/>
    </source>
</evidence>
<reference evidence="10" key="1">
    <citation type="submission" date="2022-12" db="EMBL/GenBank/DDBJ databases">
        <authorList>
            <person name="Petersen C."/>
        </authorList>
    </citation>
    <scope>NUCLEOTIDE SEQUENCE</scope>
    <source>
        <strain evidence="10">IBT 16125</strain>
    </source>
</reference>
<dbReference type="Proteomes" id="UP001213681">
    <property type="component" value="Unassembled WGS sequence"/>
</dbReference>
<evidence type="ECO:0000259" key="9">
    <source>
        <dbReference type="Pfam" id="PF00432"/>
    </source>
</evidence>
<keyword evidence="4" id="KW-0808">Transferase</keyword>
<dbReference type="PANTHER" id="PTHR11774:SF4">
    <property type="entry name" value="GERANYLGERANYL TRANSFERASE TYPE-1 SUBUNIT BETA"/>
    <property type="match status" value="1"/>
</dbReference>
<dbReference type="RefSeq" id="XP_056763988.1">
    <property type="nucleotide sequence ID" value="XM_056911162.1"/>
</dbReference>
<evidence type="ECO:0000256" key="4">
    <source>
        <dbReference type="ARBA" id="ARBA00022679"/>
    </source>
</evidence>
<feature type="compositionally biased region" description="Acidic residues" evidence="8">
    <location>
        <begin position="269"/>
        <end position="288"/>
    </location>
</feature>
<keyword evidence="7" id="KW-0862">Zinc</keyword>
<comment type="cofactor">
    <cofactor evidence="1">
        <name>Zn(2+)</name>
        <dbReference type="ChEBI" id="CHEBI:29105"/>
    </cofactor>
</comment>
<feature type="region of interest" description="Disordered" evidence="8">
    <location>
        <begin position="266"/>
        <end position="296"/>
    </location>
</feature>
<evidence type="ECO:0000256" key="8">
    <source>
        <dbReference type="SAM" id="MobiDB-lite"/>
    </source>
</evidence>
<dbReference type="GO" id="GO:0005953">
    <property type="term" value="C:CAAX-protein geranylgeranyltransferase complex"/>
    <property type="evidence" value="ECO:0007669"/>
    <property type="project" value="TreeGrafter"/>
</dbReference>
<protein>
    <recommendedName>
        <fullName evidence="9">Prenyltransferase alpha-alpha toroid domain-containing protein</fullName>
    </recommendedName>
</protein>
<dbReference type="InterPro" id="IPR045089">
    <property type="entry name" value="PGGT1B-like"/>
</dbReference>
<keyword evidence="3" id="KW-0637">Prenyltransferase</keyword>
<evidence type="ECO:0000256" key="1">
    <source>
        <dbReference type="ARBA" id="ARBA00001947"/>
    </source>
</evidence>
<keyword evidence="6" id="KW-0677">Repeat</keyword>
<dbReference type="InterPro" id="IPR008930">
    <property type="entry name" value="Terpenoid_cyclase/PrenylTrfase"/>
</dbReference>
<dbReference type="SUPFAM" id="SSF48239">
    <property type="entry name" value="Terpenoid cyclases/Protein prenyltransferases"/>
    <property type="match status" value="1"/>
</dbReference>
<reference evidence="10" key="2">
    <citation type="journal article" date="2023" name="IMA Fungus">
        <title>Comparative genomic study of the Penicillium genus elucidates a diverse pangenome and 15 lateral gene transfer events.</title>
        <authorList>
            <person name="Petersen C."/>
            <person name="Sorensen T."/>
            <person name="Nielsen M.R."/>
            <person name="Sondergaard T.E."/>
            <person name="Sorensen J.L."/>
            <person name="Fitzpatrick D.A."/>
            <person name="Frisvad J.C."/>
            <person name="Nielsen K.L."/>
        </authorList>
    </citation>
    <scope>NUCLEOTIDE SEQUENCE</scope>
    <source>
        <strain evidence="10">IBT 16125</strain>
    </source>
</reference>
<dbReference type="Pfam" id="PF00432">
    <property type="entry name" value="Prenyltrans"/>
    <property type="match status" value="2"/>
</dbReference>
<comment type="caution">
    <text evidence="10">The sequence shown here is derived from an EMBL/GenBank/DDBJ whole genome shotgun (WGS) entry which is preliminary data.</text>
</comment>
<dbReference type="AlphaFoldDB" id="A0AAD6G172"/>
<dbReference type="PANTHER" id="PTHR11774">
    <property type="entry name" value="GERANYLGERANYL TRANSFERASE TYPE BETA SUBUNIT"/>
    <property type="match status" value="1"/>
</dbReference>
<dbReference type="GO" id="GO:0004662">
    <property type="term" value="F:CAAX-protein geranylgeranyltransferase activity"/>
    <property type="evidence" value="ECO:0007669"/>
    <property type="project" value="TreeGrafter"/>
</dbReference>
<dbReference type="GO" id="GO:0046872">
    <property type="term" value="F:metal ion binding"/>
    <property type="evidence" value="ECO:0007669"/>
    <property type="project" value="UniProtKB-KW"/>
</dbReference>
<dbReference type="Gene3D" id="1.50.10.20">
    <property type="match status" value="1"/>
</dbReference>
<comment type="similarity">
    <text evidence="2">Belongs to the protein prenyltransferase subunit beta family.</text>
</comment>
<evidence type="ECO:0000256" key="2">
    <source>
        <dbReference type="ARBA" id="ARBA00010497"/>
    </source>
</evidence>
<evidence type="ECO:0000256" key="3">
    <source>
        <dbReference type="ARBA" id="ARBA00022602"/>
    </source>
</evidence>
<evidence type="ECO:0000256" key="6">
    <source>
        <dbReference type="ARBA" id="ARBA00022737"/>
    </source>
</evidence>
<sequence length="425" mass="47100">MAAPIFNTERHVKYYLRCLKTFLPSAYISNDSNRMLLAYLTLGGLDVLGVLQSKTTPEERQGYIDWLYHCQVPSGGFRGFSGTDFGDARRTPHNEAWDPANVPATFFALVNLLILGDDLTRVKRRECLEWLPKLQREDGSFGEVLGPNGTVEGDQDLRYCCCASGIRYILRGQSGKGVEDIPDINVSKLTSFIEACQVQILRELFYPSDLLSPTDRFSFEQSYDGGMGESPFRESHKPRLTSCCLRGRRGFEALVGWLASRQTDKLLGEEDGEEEKGESDNGDEEEPTAAEVEVGTGTASVDDLVRGLSNMTPLSGETISCAGFNGRCNKLADTCYSFWNGAALMMLNRYCVIDDARNRQYLLEKTQHLVGGFGKGVGDPPDLLHSYFGMVSLAFQGEAGLARVDPALVATERTVEHLKSLSWWS</sequence>
<organism evidence="10 11">
    <name type="scientific">Penicillium daleae</name>
    <dbReference type="NCBI Taxonomy" id="63821"/>
    <lineage>
        <taxon>Eukaryota</taxon>
        <taxon>Fungi</taxon>
        <taxon>Dikarya</taxon>
        <taxon>Ascomycota</taxon>
        <taxon>Pezizomycotina</taxon>
        <taxon>Eurotiomycetes</taxon>
        <taxon>Eurotiomycetidae</taxon>
        <taxon>Eurotiales</taxon>
        <taxon>Aspergillaceae</taxon>
        <taxon>Penicillium</taxon>
    </lineage>
</organism>
<feature type="domain" description="Prenyltransferase alpha-alpha toroid" evidence="9">
    <location>
        <begin position="6"/>
        <end position="197"/>
    </location>
</feature>
<dbReference type="GeneID" id="81601405"/>
<keyword evidence="11" id="KW-1185">Reference proteome</keyword>
<dbReference type="InterPro" id="IPR001330">
    <property type="entry name" value="Prenyltrans"/>
</dbReference>